<dbReference type="PANTHER" id="PTHR21485">
    <property type="entry name" value="HAD SUPERFAMILY MEMBERS CMAS AND KDSC"/>
    <property type="match status" value="1"/>
</dbReference>
<dbReference type="InterPro" id="IPR003329">
    <property type="entry name" value="Cytidylyl_trans"/>
</dbReference>
<organism evidence="1">
    <name type="scientific">marine sediment metagenome</name>
    <dbReference type="NCBI Taxonomy" id="412755"/>
    <lineage>
        <taxon>unclassified sequences</taxon>
        <taxon>metagenomes</taxon>
        <taxon>ecological metagenomes</taxon>
    </lineage>
</organism>
<gene>
    <name evidence="1" type="ORF">LCGC14_2007880</name>
</gene>
<name>A0A0F9HEI5_9ZZZZ</name>
<dbReference type="EMBL" id="LAZR01022949">
    <property type="protein sequence ID" value="KKL80125.1"/>
    <property type="molecule type" value="Genomic_DNA"/>
</dbReference>
<dbReference type="InterPro" id="IPR050793">
    <property type="entry name" value="CMP-NeuNAc_synthase"/>
</dbReference>
<protein>
    <recommendedName>
        <fullName evidence="2">Cytidylyltransferase</fullName>
    </recommendedName>
</protein>
<dbReference type="GO" id="GO:0008781">
    <property type="term" value="F:N-acylneuraminate cytidylyltransferase activity"/>
    <property type="evidence" value="ECO:0007669"/>
    <property type="project" value="TreeGrafter"/>
</dbReference>
<proteinExistence type="predicted"/>
<dbReference type="SUPFAM" id="SSF53448">
    <property type="entry name" value="Nucleotide-diphospho-sugar transferases"/>
    <property type="match status" value="1"/>
</dbReference>
<dbReference type="Gene3D" id="3.90.550.10">
    <property type="entry name" value="Spore Coat Polysaccharide Biosynthesis Protein SpsA, Chain A"/>
    <property type="match status" value="1"/>
</dbReference>
<dbReference type="InterPro" id="IPR029044">
    <property type="entry name" value="Nucleotide-diphossugar_trans"/>
</dbReference>
<evidence type="ECO:0000313" key="1">
    <source>
        <dbReference type="EMBL" id="KKL80125.1"/>
    </source>
</evidence>
<dbReference type="PANTHER" id="PTHR21485:SF6">
    <property type="entry name" value="N-ACYLNEURAMINATE CYTIDYLYLTRANSFERASE-RELATED"/>
    <property type="match status" value="1"/>
</dbReference>
<comment type="caution">
    <text evidence="1">The sequence shown here is derived from an EMBL/GenBank/DDBJ whole genome shotgun (WGS) entry which is preliminary data.</text>
</comment>
<dbReference type="Pfam" id="PF02348">
    <property type="entry name" value="CTP_transf_3"/>
    <property type="match status" value="2"/>
</dbReference>
<evidence type="ECO:0008006" key="2">
    <source>
        <dbReference type="Google" id="ProtNLM"/>
    </source>
</evidence>
<dbReference type="AlphaFoldDB" id="A0A0F9HEI5"/>
<accession>A0A0F9HEI5</accession>
<sequence>MKVTGIIPMRMGSRRLKDKNLLSLGGVAMWRTVYQSMAMAKSVERIIWTVCPWDGLKEWGMEMRVLAEVAERDWGVDTQVLHQPKELCADNKTAHDFLKFVDNAAQDEVYVFTHICNPFTKPETIDKAVRRFREHGAYDSVIGVVPLQQKLWKANLDAAQMEPMNHDPLNMLPTQDLQKIYQESCSLYVFAGKQLRDTGSHHGKAPIPFVLDPIEGWDIDYPWEYEVAEAIWEKRNHPHSHTQ</sequence>
<reference evidence="1" key="1">
    <citation type="journal article" date="2015" name="Nature">
        <title>Complex archaea that bridge the gap between prokaryotes and eukaryotes.</title>
        <authorList>
            <person name="Spang A."/>
            <person name="Saw J.H."/>
            <person name="Jorgensen S.L."/>
            <person name="Zaremba-Niedzwiedzka K."/>
            <person name="Martijn J."/>
            <person name="Lind A.E."/>
            <person name="van Eijk R."/>
            <person name="Schleper C."/>
            <person name="Guy L."/>
            <person name="Ettema T.J."/>
        </authorList>
    </citation>
    <scope>NUCLEOTIDE SEQUENCE</scope>
</reference>